<evidence type="ECO:0000256" key="3">
    <source>
        <dbReference type="ARBA" id="ARBA00022898"/>
    </source>
</evidence>
<dbReference type="PANTHER" id="PTHR11482:SF6">
    <property type="entry name" value="ORNITHINE DECARBOXYLASE 1-RELATED"/>
    <property type="match status" value="1"/>
</dbReference>
<keyword evidence="12" id="KW-1185">Reference proteome</keyword>
<dbReference type="InterPro" id="IPR000183">
    <property type="entry name" value="Orn/DAP/Arg_de-COase"/>
</dbReference>
<evidence type="ECO:0000256" key="9">
    <source>
        <dbReference type="PIRSR" id="PIRSR600183-50"/>
    </source>
</evidence>
<comment type="caution">
    <text evidence="11">The sequence shown here is derived from an EMBL/GenBank/DDBJ whole genome shotgun (WGS) entry which is preliminary data.</text>
</comment>
<feature type="active site" description="Proton donor" evidence="9">
    <location>
        <position position="373"/>
    </location>
</feature>
<evidence type="ECO:0000256" key="2">
    <source>
        <dbReference type="ARBA" id="ARBA00008872"/>
    </source>
</evidence>
<dbReference type="GO" id="GO:0033387">
    <property type="term" value="P:putrescine biosynthetic process from arginine, via ornithine"/>
    <property type="evidence" value="ECO:0007669"/>
    <property type="project" value="TreeGrafter"/>
</dbReference>
<dbReference type="GO" id="GO:0004586">
    <property type="term" value="F:ornithine decarboxylase activity"/>
    <property type="evidence" value="ECO:0007669"/>
    <property type="project" value="UniProtKB-EC"/>
</dbReference>
<evidence type="ECO:0000313" key="11">
    <source>
        <dbReference type="EMBL" id="KAG2183404.1"/>
    </source>
</evidence>
<feature type="domain" description="Orn/DAP/Arg decarboxylase 2 N-terminal" evidence="10">
    <location>
        <begin position="64"/>
        <end position="295"/>
    </location>
</feature>
<proteinExistence type="inferred from homology"/>
<reference evidence="11" key="1">
    <citation type="submission" date="2020-12" db="EMBL/GenBank/DDBJ databases">
        <title>Metabolic potential, ecology and presence of endohyphal bacteria is reflected in genomic diversity of Mucoromycotina.</title>
        <authorList>
            <person name="Muszewska A."/>
            <person name="Okrasinska A."/>
            <person name="Steczkiewicz K."/>
            <person name="Drgas O."/>
            <person name="Orlowska M."/>
            <person name="Perlinska-Lenart U."/>
            <person name="Aleksandrzak-Piekarczyk T."/>
            <person name="Szatraj K."/>
            <person name="Zielenkiewicz U."/>
            <person name="Pilsyk S."/>
            <person name="Malc E."/>
            <person name="Mieczkowski P."/>
            <person name="Kruszewska J.S."/>
            <person name="Biernat P."/>
            <person name="Pawlowska J."/>
        </authorList>
    </citation>
    <scope>NUCLEOTIDE SEQUENCE</scope>
    <source>
        <strain evidence="11">WA0000067209</strain>
    </source>
</reference>
<dbReference type="InterPro" id="IPR009006">
    <property type="entry name" value="Ala_racemase/Decarboxylase_C"/>
</dbReference>
<comment type="pathway">
    <text evidence="5">Amine and polyamine biosynthesis; putrescine biosynthesis via L-ornithine pathway; putrescine from L-ornithine: step 1/1.</text>
</comment>
<dbReference type="PANTHER" id="PTHR11482">
    <property type="entry name" value="ARGININE/DIAMINOPIMELATE/ORNITHINE DECARBOXYLASE"/>
    <property type="match status" value="1"/>
</dbReference>
<organism evidence="11 12">
    <name type="scientific">Mortierella isabellina</name>
    <name type="common">Filamentous fungus</name>
    <name type="synonym">Umbelopsis isabellina</name>
    <dbReference type="NCBI Taxonomy" id="91625"/>
    <lineage>
        <taxon>Eukaryota</taxon>
        <taxon>Fungi</taxon>
        <taxon>Fungi incertae sedis</taxon>
        <taxon>Mucoromycota</taxon>
        <taxon>Mucoromycotina</taxon>
        <taxon>Umbelopsidomycetes</taxon>
        <taxon>Umbelopsidales</taxon>
        <taxon>Umbelopsidaceae</taxon>
        <taxon>Umbelopsis</taxon>
    </lineage>
</organism>
<evidence type="ECO:0000256" key="4">
    <source>
        <dbReference type="ARBA" id="ARBA00023239"/>
    </source>
</evidence>
<comment type="cofactor">
    <cofactor evidence="1 9">
        <name>pyridoxal 5'-phosphate</name>
        <dbReference type="ChEBI" id="CHEBI:597326"/>
    </cofactor>
</comment>
<evidence type="ECO:0000256" key="8">
    <source>
        <dbReference type="ARBA" id="ARBA00049127"/>
    </source>
</evidence>
<dbReference type="InterPro" id="IPR002433">
    <property type="entry name" value="Orn_de-COase"/>
</dbReference>
<comment type="similarity">
    <text evidence="2">Belongs to the Orn/Lys/Arg decarboxylase class-II family.</text>
</comment>
<dbReference type="Proteomes" id="UP000654370">
    <property type="component" value="Unassembled WGS sequence"/>
</dbReference>
<feature type="modified residue" description="N6-(pyridoxal phosphate)lysine" evidence="9">
    <location>
        <position position="86"/>
    </location>
</feature>
<gene>
    <name evidence="11" type="ORF">INT43_006410</name>
</gene>
<evidence type="ECO:0000256" key="6">
    <source>
        <dbReference type="ARBA" id="ARBA00034138"/>
    </source>
</evidence>
<dbReference type="InterPro" id="IPR022657">
    <property type="entry name" value="De-COase2_CS"/>
</dbReference>
<dbReference type="EMBL" id="JAEPQZ010000003">
    <property type="protein sequence ID" value="KAG2183404.1"/>
    <property type="molecule type" value="Genomic_DNA"/>
</dbReference>
<dbReference type="SUPFAM" id="SSF51419">
    <property type="entry name" value="PLP-binding barrel"/>
    <property type="match status" value="1"/>
</dbReference>
<dbReference type="PRINTS" id="PR01182">
    <property type="entry name" value="ORNDCRBXLASE"/>
</dbReference>
<dbReference type="InterPro" id="IPR022653">
    <property type="entry name" value="De-COase2_pyr-phos_BS"/>
</dbReference>
<protein>
    <recommendedName>
        <fullName evidence="6">ornithine decarboxylase</fullName>
        <ecNumber evidence="6">4.1.1.17</ecNumber>
    </recommendedName>
</protein>
<dbReference type="CDD" id="cd00622">
    <property type="entry name" value="PLPDE_III_ODC"/>
    <property type="match status" value="1"/>
</dbReference>
<dbReference type="InterPro" id="IPR022644">
    <property type="entry name" value="De-COase2_N"/>
</dbReference>
<dbReference type="PROSITE" id="PS00878">
    <property type="entry name" value="ODR_DC_2_1"/>
    <property type="match status" value="1"/>
</dbReference>
<dbReference type="InterPro" id="IPR029066">
    <property type="entry name" value="PLP-binding_barrel"/>
</dbReference>
<evidence type="ECO:0000256" key="7">
    <source>
        <dbReference type="ARBA" id="ARBA00046672"/>
    </source>
</evidence>
<dbReference type="OrthoDB" id="5034579at2759"/>
<sequence>MAKQFENNMEECFSTSKGVFYLKSLSLEDNGSVSQVIKKRIEAINDENQESEEGDAFFVADIGVIKRQHKKWKTVLPRIEPFYAVKSNPEPLVLKTLANLGTGFDCASKDEIQRILDLSVDPSRIVFAQTTKQISFLRHAQKHKVKLMTFDNEDELYKIKHKYPGAELLLRIQTDKIKGSVNFGMKFGASLDSTKPLLQLAKALGLNIIGVSYHAGCLIAEPRAYRDALEHARSVFDEAKELGYDMNLVDVGGGFPATMEAGITFEVIASRLSQAVDDMFPKDVRVIAEPGRFYSTNAFTLCTQIISRRVVSTEGDSDPTFMYYINDGIFGSFRTLDFGYIHPVLKVLRKNQEIQDDWSGEKVYTSSIWGPTCSPDDFVAKETKLPKLESGDWIIWEKMGSYTSPASSEFNGIPKPKVYFTET</sequence>
<dbReference type="AlphaFoldDB" id="A0A8H7PZ58"/>
<evidence type="ECO:0000256" key="1">
    <source>
        <dbReference type="ARBA" id="ARBA00001933"/>
    </source>
</evidence>
<dbReference type="Pfam" id="PF02784">
    <property type="entry name" value="Orn_Arg_deC_N"/>
    <property type="match status" value="1"/>
</dbReference>
<evidence type="ECO:0000313" key="12">
    <source>
        <dbReference type="Proteomes" id="UP000654370"/>
    </source>
</evidence>
<dbReference type="GO" id="GO:0005737">
    <property type="term" value="C:cytoplasm"/>
    <property type="evidence" value="ECO:0007669"/>
    <property type="project" value="TreeGrafter"/>
</dbReference>
<comment type="catalytic activity">
    <reaction evidence="8">
        <text>L-ornithine + H(+) = putrescine + CO2</text>
        <dbReference type="Rhea" id="RHEA:22964"/>
        <dbReference type="ChEBI" id="CHEBI:15378"/>
        <dbReference type="ChEBI" id="CHEBI:16526"/>
        <dbReference type="ChEBI" id="CHEBI:46911"/>
        <dbReference type="ChEBI" id="CHEBI:326268"/>
        <dbReference type="EC" id="4.1.1.17"/>
    </reaction>
</comment>
<dbReference type="PROSITE" id="PS00879">
    <property type="entry name" value="ODR_DC_2_2"/>
    <property type="match status" value="1"/>
</dbReference>
<evidence type="ECO:0000259" key="10">
    <source>
        <dbReference type="Pfam" id="PF02784"/>
    </source>
</evidence>
<dbReference type="EC" id="4.1.1.17" evidence="6"/>
<dbReference type="Gene3D" id="3.20.20.10">
    <property type="entry name" value="Alanine racemase"/>
    <property type="match status" value="1"/>
</dbReference>
<dbReference type="FunFam" id="3.20.20.10:FF:000005">
    <property type="entry name" value="Ornithine decarboxylase"/>
    <property type="match status" value="1"/>
</dbReference>
<dbReference type="Gene3D" id="2.40.37.10">
    <property type="entry name" value="Lyase, Ornithine Decarboxylase, Chain A, domain 1"/>
    <property type="match status" value="1"/>
</dbReference>
<evidence type="ECO:0000256" key="5">
    <source>
        <dbReference type="ARBA" id="ARBA00034115"/>
    </source>
</evidence>
<accession>A0A8H7PZ58</accession>
<dbReference type="PRINTS" id="PR01179">
    <property type="entry name" value="ODADCRBXLASE"/>
</dbReference>
<comment type="subunit">
    <text evidence="7">Homodimer. Only the dimer is catalytically active, as the active sites are constructed of residues from both monomers.</text>
</comment>
<keyword evidence="3 9" id="KW-0663">Pyridoxal phosphate</keyword>
<keyword evidence="4" id="KW-0456">Lyase</keyword>
<dbReference type="SUPFAM" id="SSF50621">
    <property type="entry name" value="Alanine racemase C-terminal domain-like"/>
    <property type="match status" value="1"/>
</dbReference>
<name>A0A8H7PZ58_MORIS</name>